<dbReference type="HOGENOM" id="CLU_014658_3_3_6"/>
<dbReference type="Gene3D" id="3.60.20.10">
    <property type="entry name" value="Glutamine Phosphoribosylpyrophosphate, subunit 1, domain 1"/>
    <property type="match status" value="1"/>
</dbReference>
<protein>
    <recommendedName>
        <fullName evidence="3">asparagine synthase (glutamine-hydrolyzing)</fullName>
        <ecNumber evidence="3">6.3.5.4</ecNumber>
    </recommendedName>
</protein>
<dbReference type="STRING" id="349521.HCH_06054"/>
<comment type="similarity">
    <text evidence="2">Belongs to the asparagine synthetase family.</text>
</comment>
<proteinExistence type="inferred from homology"/>
<evidence type="ECO:0000256" key="3">
    <source>
        <dbReference type="ARBA" id="ARBA00012737"/>
    </source>
</evidence>
<dbReference type="eggNOG" id="COG0367">
    <property type="taxonomic scope" value="Bacteria"/>
</dbReference>
<keyword evidence="4 8" id="KW-0547">Nucleotide-binding</keyword>
<dbReference type="PANTHER" id="PTHR43284:SF1">
    <property type="entry name" value="ASPARAGINE SYNTHETASE"/>
    <property type="match status" value="1"/>
</dbReference>
<dbReference type="InterPro" id="IPR033738">
    <property type="entry name" value="AsnB_N"/>
</dbReference>
<sequence length="630" mass="72132">MSGIAGLYHAKKIVTDADLRAMSDAMSHRGPDGSNVWRQAQLGFCHNMLHTTPESLFEALPAESHDQRVVITADARLDNRKELACALGINRSDLPLLSDSQLILMGYLHWDLACVSQFLGDFCFAIWDKDRRRLFIAMDPMGTRSLLYFHSPDLFAFATDVKALLAAPGVDKKLDESGFVLLASGRRREAPERTCFEGITRLTGGERLCVHPPSSGQAGWKIEKRSYYTLQPETLNFKHPEEMLEAFREKFRLAVTCRMRSAFPVATLLSGGLDSSAISCMAADQRRHFSHPLIALSSCLTDQDPEQDERRFISIVARQKQLPVHYVTPTSGPAALLHQVHDMTGLPVNLNPHVYTALYAKAQSEGARIVMDGVCGEWGPSWTGEGYLQYLLQQLHWKTLKETVLSLSQNYSQSPHRVFQNDVLAPLEPRFLRNIRYKLRGRSVEENRLPLTNRLYHQHAAPPPEAKSSDKSLLGKRLNVILGGRTPREWYSPHFHIRNTFPYLDERVLKFCLGLSDEWFIQKGWRRYFIRAAMEKTLPPEIQWRRDKRPFSPNYHRLMQTDAPVYESIVQDVSPSDPVRDYIDVERIKRTIKELNQRPSWGPYNGVDFARKVVDFGVQSLIFLRWFQRL</sequence>
<evidence type="ECO:0000256" key="2">
    <source>
        <dbReference type="ARBA" id="ARBA00005752"/>
    </source>
</evidence>
<evidence type="ECO:0000256" key="1">
    <source>
        <dbReference type="ARBA" id="ARBA00005187"/>
    </source>
</evidence>
<dbReference type="RefSeq" id="WP_011399762.1">
    <property type="nucleotide sequence ID" value="NC_007645.1"/>
</dbReference>
<keyword evidence="11" id="KW-1185">Reference proteome</keyword>
<feature type="binding site" evidence="8">
    <location>
        <position position="268"/>
    </location>
    <ligand>
        <name>ATP</name>
        <dbReference type="ChEBI" id="CHEBI:30616"/>
    </ligand>
</feature>
<dbReference type="KEGG" id="hch:HCH_06054"/>
<comment type="catalytic activity">
    <reaction evidence="7">
        <text>L-aspartate + L-glutamine + ATP + H2O = L-asparagine + L-glutamate + AMP + diphosphate + H(+)</text>
        <dbReference type="Rhea" id="RHEA:12228"/>
        <dbReference type="ChEBI" id="CHEBI:15377"/>
        <dbReference type="ChEBI" id="CHEBI:15378"/>
        <dbReference type="ChEBI" id="CHEBI:29985"/>
        <dbReference type="ChEBI" id="CHEBI:29991"/>
        <dbReference type="ChEBI" id="CHEBI:30616"/>
        <dbReference type="ChEBI" id="CHEBI:33019"/>
        <dbReference type="ChEBI" id="CHEBI:58048"/>
        <dbReference type="ChEBI" id="CHEBI:58359"/>
        <dbReference type="ChEBI" id="CHEBI:456215"/>
        <dbReference type="EC" id="6.3.5.4"/>
    </reaction>
</comment>
<keyword evidence="6" id="KW-0315">Glutamine amidotransferase</keyword>
<evidence type="ECO:0000259" key="9">
    <source>
        <dbReference type="PROSITE" id="PS51278"/>
    </source>
</evidence>
<name>Q2S9H0_HAHCH</name>
<dbReference type="OrthoDB" id="9763290at2"/>
<evidence type="ECO:0000256" key="8">
    <source>
        <dbReference type="PIRSR" id="PIRSR001589-2"/>
    </source>
</evidence>
<dbReference type="PANTHER" id="PTHR43284">
    <property type="entry name" value="ASPARAGINE SYNTHETASE (GLUTAMINE-HYDROLYZING)"/>
    <property type="match status" value="1"/>
</dbReference>
<dbReference type="PROSITE" id="PS51278">
    <property type="entry name" value="GATASE_TYPE_2"/>
    <property type="match status" value="1"/>
</dbReference>
<dbReference type="Pfam" id="PF00733">
    <property type="entry name" value="Asn_synthase"/>
    <property type="match status" value="1"/>
</dbReference>
<dbReference type="InterPro" id="IPR017932">
    <property type="entry name" value="GATase_2_dom"/>
</dbReference>
<reference evidence="10 11" key="1">
    <citation type="journal article" date="2005" name="Nucleic Acids Res.">
        <title>Genomic blueprint of Hahella chejuensis, a marine microbe producing an algicidal agent.</title>
        <authorList>
            <person name="Jeong H."/>
            <person name="Yim J.H."/>
            <person name="Lee C."/>
            <person name="Choi S.-H."/>
            <person name="Park Y.K."/>
            <person name="Yoon S.H."/>
            <person name="Hur C.-G."/>
            <person name="Kang H.-Y."/>
            <person name="Kim D."/>
            <person name="Lee H.H."/>
            <person name="Park K.H."/>
            <person name="Park S.-H."/>
            <person name="Park H.-S."/>
            <person name="Lee H.K."/>
            <person name="Oh T.K."/>
            <person name="Kim J.F."/>
        </authorList>
    </citation>
    <scope>NUCLEOTIDE SEQUENCE [LARGE SCALE GENOMIC DNA]</scope>
    <source>
        <strain evidence="10 11">KCTC 2396</strain>
    </source>
</reference>
<dbReference type="GO" id="GO:0006529">
    <property type="term" value="P:asparagine biosynthetic process"/>
    <property type="evidence" value="ECO:0007669"/>
    <property type="project" value="InterPro"/>
</dbReference>
<dbReference type="Gene3D" id="3.40.50.620">
    <property type="entry name" value="HUPs"/>
    <property type="match status" value="2"/>
</dbReference>
<keyword evidence="5 8" id="KW-0067">ATP-binding</keyword>
<dbReference type="InterPro" id="IPR029055">
    <property type="entry name" value="Ntn_hydrolases_N"/>
</dbReference>
<dbReference type="SUPFAM" id="SSF52402">
    <property type="entry name" value="Adenine nucleotide alpha hydrolases-like"/>
    <property type="match status" value="1"/>
</dbReference>
<dbReference type="EMBL" id="CP000155">
    <property type="protein sequence ID" value="ABC32704.1"/>
    <property type="molecule type" value="Genomic_DNA"/>
</dbReference>
<evidence type="ECO:0000256" key="7">
    <source>
        <dbReference type="ARBA" id="ARBA00048741"/>
    </source>
</evidence>
<evidence type="ECO:0000256" key="4">
    <source>
        <dbReference type="ARBA" id="ARBA00022741"/>
    </source>
</evidence>
<evidence type="ECO:0000256" key="6">
    <source>
        <dbReference type="ARBA" id="ARBA00022962"/>
    </source>
</evidence>
<dbReference type="InterPro" id="IPR006426">
    <property type="entry name" value="Asn_synth_AEB"/>
</dbReference>
<dbReference type="SUPFAM" id="SSF56235">
    <property type="entry name" value="N-terminal nucleophile aminohydrolases (Ntn hydrolases)"/>
    <property type="match status" value="1"/>
</dbReference>
<accession>Q2S9H0</accession>
<evidence type="ECO:0000256" key="5">
    <source>
        <dbReference type="ARBA" id="ARBA00022840"/>
    </source>
</evidence>
<comment type="pathway">
    <text evidence="1">Amino-acid biosynthesis; L-asparagine biosynthesis; L-asparagine from L-aspartate (L-Gln route): step 1/1.</text>
</comment>
<dbReference type="CDD" id="cd00712">
    <property type="entry name" value="AsnB"/>
    <property type="match status" value="1"/>
</dbReference>
<feature type="binding site" evidence="8">
    <location>
        <position position="99"/>
    </location>
    <ligand>
        <name>L-glutamine</name>
        <dbReference type="ChEBI" id="CHEBI:58359"/>
    </ligand>
</feature>
<dbReference type="GO" id="GO:0005524">
    <property type="term" value="F:ATP binding"/>
    <property type="evidence" value="ECO:0007669"/>
    <property type="project" value="UniProtKB-KW"/>
</dbReference>
<dbReference type="EC" id="6.3.5.4" evidence="3"/>
<dbReference type="InterPro" id="IPR014729">
    <property type="entry name" value="Rossmann-like_a/b/a_fold"/>
</dbReference>
<dbReference type="Proteomes" id="UP000000238">
    <property type="component" value="Chromosome"/>
</dbReference>
<organism evidence="10 11">
    <name type="scientific">Hahella chejuensis (strain KCTC 2396)</name>
    <dbReference type="NCBI Taxonomy" id="349521"/>
    <lineage>
        <taxon>Bacteria</taxon>
        <taxon>Pseudomonadati</taxon>
        <taxon>Pseudomonadota</taxon>
        <taxon>Gammaproteobacteria</taxon>
        <taxon>Oceanospirillales</taxon>
        <taxon>Hahellaceae</taxon>
        <taxon>Hahella</taxon>
    </lineage>
</organism>
<dbReference type="PIRSF" id="PIRSF001589">
    <property type="entry name" value="Asn_synthetase_glu-h"/>
    <property type="match status" value="1"/>
</dbReference>
<dbReference type="Pfam" id="PF13537">
    <property type="entry name" value="GATase_7"/>
    <property type="match status" value="1"/>
</dbReference>
<evidence type="ECO:0000313" key="11">
    <source>
        <dbReference type="Proteomes" id="UP000000238"/>
    </source>
</evidence>
<dbReference type="AlphaFoldDB" id="Q2S9H0"/>
<evidence type="ECO:0000313" key="10">
    <source>
        <dbReference type="EMBL" id="ABC32704.1"/>
    </source>
</evidence>
<dbReference type="GO" id="GO:0004066">
    <property type="term" value="F:asparagine synthase (glutamine-hydrolyzing) activity"/>
    <property type="evidence" value="ECO:0007669"/>
    <property type="project" value="UniProtKB-EC"/>
</dbReference>
<gene>
    <name evidence="10" type="ordered locus">HCH_06054</name>
</gene>
<dbReference type="InterPro" id="IPR051786">
    <property type="entry name" value="ASN_synthetase/amidase"/>
</dbReference>
<feature type="domain" description="Glutamine amidotransferase type-2" evidence="9">
    <location>
        <begin position="2"/>
        <end position="185"/>
    </location>
</feature>
<dbReference type="InterPro" id="IPR001962">
    <property type="entry name" value="Asn_synthase"/>
</dbReference>